<evidence type="ECO:0000256" key="1">
    <source>
        <dbReference type="ARBA" id="ARBA00006484"/>
    </source>
</evidence>
<dbReference type="EMBL" id="JAIZAY010000001">
    <property type="protein sequence ID" value="KAJ8049030.1"/>
    <property type="molecule type" value="Genomic_DNA"/>
</dbReference>
<organism evidence="2 3">
    <name type="scientific">Holothuria leucospilota</name>
    <name type="common">Black long sea cucumber</name>
    <name type="synonym">Mertensiothuria leucospilota</name>
    <dbReference type="NCBI Taxonomy" id="206669"/>
    <lineage>
        <taxon>Eukaryota</taxon>
        <taxon>Metazoa</taxon>
        <taxon>Echinodermata</taxon>
        <taxon>Eleutherozoa</taxon>
        <taxon>Echinozoa</taxon>
        <taxon>Holothuroidea</taxon>
        <taxon>Aspidochirotacea</taxon>
        <taxon>Aspidochirotida</taxon>
        <taxon>Holothuriidae</taxon>
        <taxon>Holothuria</taxon>
    </lineage>
</organism>
<gene>
    <name evidence="2" type="ORF">HOLleu_01579</name>
</gene>
<accession>A0A9Q1CQ46</accession>
<dbReference type="PANTHER" id="PTHR43943">
    <property type="entry name" value="DEHYDROGENASE/REDUCTASE (SDR FAMILY) MEMBER 4"/>
    <property type="match status" value="1"/>
</dbReference>
<evidence type="ECO:0000313" key="3">
    <source>
        <dbReference type="Proteomes" id="UP001152320"/>
    </source>
</evidence>
<dbReference type="SUPFAM" id="SSF51735">
    <property type="entry name" value="NAD(P)-binding Rossmann-fold domains"/>
    <property type="match status" value="1"/>
</dbReference>
<protein>
    <submittedName>
        <fullName evidence="2">Dehydrogenase/reductase SDR family member 4</fullName>
    </submittedName>
</protein>
<proteinExistence type="inferred from homology"/>
<sequence>MRKLSCQSSNYSDGLIRKMPLERFLGRVAILTGSTQGGGSIVTNATAGVYGLNGAIVIKELQLYSWSKLCLVAMTQQIAFSLYEKNIRVNCVAPGIIKTQFSQDLRARLGTVDEIASTVAFLLSEDSSYVAGNTIMASGGYTYGRCL</sequence>
<dbReference type="OrthoDB" id="1669814at2759"/>
<dbReference type="Gene3D" id="3.40.50.720">
    <property type="entry name" value="NAD(P)-binding Rossmann-like Domain"/>
    <property type="match status" value="1"/>
</dbReference>
<dbReference type="Pfam" id="PF13561">
    <property type="entry name" value="adh_short_C2"/>
    <property type="match status" value="1"/>
</dbReference>
<dbReference type="Proteomes" id="UP001152320">
    <property type="component" value="Chromosome 1"/>
</dbReference>
<comment type="caution">
    <text evidence="2">The sequence shown here is derived from an EMBL/GenBank/DDBJ whole genome shotgun (WGS) entry which is preliminary data.</text>
</comment>
<dbReference type="PANTHER" id="PTHR43943:SF2">
    <property type="entry name" value="DEHYDROGENASE_REDUCTASE 4"/>
    <property type="match status" value="1"/>
</dbReference>
<dbReference type="InterPro" id="IPR002347">
    <property type="entry name" value="SDR_fam"/>
</dbReference>
<name>A0A9Q1CQ46_HOLLE</name>
<dbReference type="InterPro" id="IPR036291">
    <property type="entry name" value="NAD(P)-bd_dom_sf"/>
</dbReference>
<keyword evidence="3" id="KW-1185">Reference proteome</keyword>
<reference evidence="2" key="1">
    <citation type="submission" date="2021-10" db="EMBL/GenBank/DDBJ databases">
        <title>Tropical sea cucumber genome reveals ecological adaptation and Cuvierian tubules defense mechanism.</title>
        <authorList>
            <person name="Chen T."/>
        </authorList>
    </citation>
    <scope>NUCLEOTIDE SEQUENCE</scope>
    <source>
        <strain evidence="2">Nanhai2018</strain>
        <tissue evidence="2">Muscle</tissue>
    </source>
</reference>
<evidence type="ECO:0000313" key="2">
    <source>
        <dbReference type="EMBL" id="KAJ8049030.1"/>
    </source>
</evidence>
<comment type="similarity">
    <text evidence="1">Belongs to the short-chain dehydrogenases/reductases (SDR) family.</text>
</comment>
<dbReference type="AlphaFoldDB" id="A0A9Q1CQ46"/>